<name>A0ABU8EM85_9BACL</name>
<proteinExistence type="predicted"/>
<dbReference type="Pfam" id="PF09346">
    <property type="entry name" value="SMI1_KNR4"/>
    <property type="match status" value="1"/>
</dbReference>
<accession>A0ABU8EM85</accession>
<dbReference type="InterPro" id="IPR037883">
    <property type="entry name" value="Knr4/Smi1-like_sf"/>
</dbReference>
<protein>
    <submittedName>
        <fullName evidence="2">SMI1/KNR4 family protein</fullName>
    </submittedName>
</protein>
<dbReference type="Gene3D" id="3.40.1580.10">
    <property type="entry name" value="SMI1/KNR4-like"/>
    <property type="match status" value="1"/>
</dbReference>
<sequence>MNFWDELLEDEVALSLNKENVKQIEKELGARLPKKYIEKLEEQNGGDLVFDSVNVDFENTWSDEEDSLHLPLNRFKPLTVEEFEDGRSTLAEWGLTGKLMLFGEGQGSYLWYFDFDDTPNAPHIWCLDISDETTHFVAESFDQLLDHLVRHNDQVEGGVELTHEDVFSDYPSMDEIREAIAGNDEDERLMAYRMWSTRGEDVKGLVSELRGRVQDSNDEDELDSYAELLAQVLMDRSVENYMTHEQAIALFNEKEDVSDLSHVVVQLESDM</sequence>
<feature type="domain" description="Knr4/Smi1-like" evidence="1">
    <location>
        <begin position="15"/>
        <end position="147"/>
    </location>
</feature>
<dbReference type="InterPro" id="IPR018958">
    <property type="entry name" value="Knr4/Smi1-like_dom"/>
</dbReference>
<organism evidence="2 3">
    <name type="scientific">Exiguobacterium indicum</name>
    <dbReference type="NCBI Taxonomy" id="296995"/>
    <lineage>
        <taxon>Bacteria</taxon>
        <taxon>Bacillati</taxon>
        <taxon>Bacillota</taxon>
        <taxon>Bacilli</taxon>
        <taxon>Bacillales</taxon>
        <taxon>Bacillales Family XII. Incertae Sedis</taxon>
        <taxon>Exiguobacterium</taxon>
    </lineage>
</organism>
<comment type="caution">
    <text evidence="2">The sequence shown here is derived from an EMBL/GenBank/DDBJ whole genome shotgun (WGS) entry which is preliminary data.</text>
</comment>
<dbReference type="SMART" id="SM00860">
    <property type="entry name" value="SMI1_KNR4"/>
    <property type="match status" value="1"/>
</dbReference>
<dbReference type="Proteomes" id="UP001387110">
    <property type="component" value="Unassembled WGS sequence"/>
</dbReference>
<gene>
    <name evidence="2" type="ORF">SZL87_15550</name>
</gene>
<reference evidence="2 3" key="1">
    <citation type="submission" date="2023-12" db="EMBL/GenBank/DDBJ databases">
        <authorList>
            <person name="Easwaran N."/>
            <person name="Lazarus H.P.S."/>
        </authorList>
    </citation>
    <scope>NUCLEOTIDE SEQUENCE [LARGE SCALE GENOMIC DNA]</scope>
    <source>
        <strain evidence="2 3">VIT-2023</strain>
    </source>
</reference>
<dbReference type="EMBL" id="JBAWKY010000006">
    <property type="protein sequence ID" value="MEI4463840.1"/>
    <property type="molecule type" value="Genomic_DNA"/>
</dbReference>
<evidence type="ECO:0000313" key="3">
    <source>
        <dbReference type="Proteomes" id="UP001387110"/>
    </source>
</evidence>
<dbReference type="RefSeq" id="WP_336449683.1">
    <property type="nucleotide sequence ID" value="NZ_JBAWKY010000006.1"/>
</dbReference>
<evidence type="ECO:0000259" key="1">
    <source>
        <dbReference type="SMART" id="SM00860"/>
    </source>
</evidence>
<dbReference type="SUPFAM" id="SSF160631">
    <property type="entry name" value="SMI1/KNR4-like"/>
    <property type="match status" value="1"/>
</dbReference>
<evidence type="ECO:0000313" key="2">
    <source>
        <dbReference type="EMBL" id="MEI4463840.1"/>
    </source>
</evidence>
<keyword evidence="3" id="KW-1185">Reference proteome</keyword>